<evidence type="ECO:0000313" key="2">
    <source>
        <dbReference type="Proteomes" id="UP000451233"/>
    </source>
</evidence>
<dbReference type="AlphaFoldDB" id="A0A7K1XT34"/>
<keyword evidence="2" id="KW-1185">Reference proteome</keyword>
<gene>
    <name evidence="1" type="ORF">GS398_02490</name>
</gene>
<accession>A0A7K1XT34</accession>
<protein>
    <submittedName>
        <fullName evidence="1">Uncharacterized protein</fullName>
    </submittedName>
</protein>
<comment type="caution">
    <text evidence="1">The sequence shown here is derived from an EMBL/GenBank/DDBJ whole genome shotgun (WGS) entry which is preliminary data.</text>
</comment>
<evidence type="ECO:0000313" key="1">
    <source>
        <dbReference type="EMBL" id="MXV14155.1"/>
    </source>
</evidence>
<dbReference type="EMBL" id="WVHS01000001">
    <property type="protein sequence ID" value="MXV14155.1"/>
    <property type="molecule type" value="Genomic_DNA"/>
</dbReference>
<dbReference type="RefSeq" id="WP_160905151.1">
    <property type="nucleotide sequence ID" value="NZ_WVHS01000001.1"/>
</dbReference>
<name>A0A7K1XT34_9SPHI</name>
<proteinExistence type="predicted"/>
<dbReference type="Proteomes" id="UP000451233">
    <property type="component" value="Unassembled WGS sequence"/>
</dbReference>
<sequence length="280" mass="29788">MKNEKMVIVANGDVGIGKTLPSFKLDVAGNTRPGGAISSGNSGIMPASGSMSLGNTSLSYSPNDSTWVSTGSTLLLNAQDYSTLVFHDSGSRVDFIRAGAGKIQLGYNGGFGEACIGLPGSGGLYAPKEIYTRQGYNSEELRIRYSNYDGHGAIVSIRQENGVSACYVWGYGGDYLVAKIINAGYAAVSTALGGPAAIETFRNNKNPGDAAVEAFIGPLRTGLTGAQIESFTWHTLLSHTSHTDVKGLKTYFEYDIFCRLANIKDQDGNIVKSYGYHYKD</sequence>
<reference evidence="1 2" key="1">
    <citation type="submission" date="2019-11" db="EMBL/GenBank/DDBJ databases">
        <title>Pedobacter sp. HMF7056 Genome sequencing and assembly.</title>
        <authorList>
            <person name="Kang H."/>
            <person name="Kim H."/>
            <person name="Joh K."/>
        </authorList>
    </citation>
    <scope>NUCLEOTIDE SEQUENCE [LARGE SCALE GENOMIC DNA]</scope>
    <source>
        <strain evidence="1 2">HMF7056</strain>
    </source>
</reference>
<organism evidence="1 2">
    <name type="scientific">Hufsiella ginkgonis</name>
    <dbReference type="NCBI Taxonomy" id="2695274"/>
    <lineage>
        <taxon>Bacteria</taxon>
        <taxon>Pseudomonadati</taxon>
        <taxon>Bacteroidota</taxon>
        <taxon>Sphingobacteriia</taxon>
        <taxon>Sphingobacteriales</taxon>
        <taxon>Sphingobacteriaceae</taxon>
        <taxon>Hufsiella</taxon>
    </lineage>
</organism>